<dbReference type="EMBL" id="HACG01050817">
    <property type="protein sequence ID" value="CEK97682.1"/>
    <property type="molecule type" value="Transcribed_RNA"/>
</dbReference>
<sequence length="79" mass="8798">MLKTHFHLGMPYLNLNLNHLVFDTSELTPQLAKYLKSVGSICAMRRAFVLSNWTEKGYGRFSSAPNAPQRSKGIGPTTS</sequence>
<accession>A0A0B7BXM6</accession>
<protein>
    <submittedName>
        <fullName evidence="2">Uncharacterized protein</fullName>
    </submittedName>
</protein>
<evidence type="ECO:0000256" key="1">
    <source>
        <dbReference type="SAM" id="MobiDB-lite"/>
    </source>
</evidence>
<proteinExistence type="predicted"/>
<feature type="non-terminal residue" evidence="2">
    <location>
        <position position="79"/>
    </location>
</feature>
<gene>
    <name evidence="2" type="primary">ORF216581</name>
</gene>
<dbReference type="AlphaFoldDB" id="A0A0B7BXM6"/>
<organism evidence="2">
    <name type="scientific">Arion vulgaris</name>
    <dbReference type="NCBI Taxonomy" id="1028688"/>
    <lineage>
        <taxon>Eukaryota</taxon>
        <taxon>Metazoa</taxon>
        <taxon>Spiralia</taxon>
        <taxon>Lophotrochozoa</taxon>
        <taxon>Mollusca</taxon>
        <taxon>Gastropoda</taxon>
        <taxon>Heterobranchia</taxon>
        <taxon>Euthyneura</taxon>
        <taxon>Panpulmonata</taxon>
        <taxon>Eupulmonata</taxon>
        <taxon>Stylommatophora</taxon>
        <taxon>Helicina</taxon>
        <taxon>Arionoidea</taxon>
        <taxon>Arionidae</taxon>
        <taxon>Arion</taxon>
    </lineage>
</organism>
<feature type="region of interest" description="Disordered" evidence="1">
    <location>
        <begin position="58"/>
        <end position="79"/>
    </location>
</feature>
<name>A0A0B7BXM6_9EUPU</name>
<evidence type="ECO:0000313" key="2">
    <source>
        <dbReference type="EMBL" id="CEK97682.1"/>
    </source>
</evidence>
<reference evidence="2" key="1">
    <citation type="submission" date="2014-12" db="EMBL/GenBank/DDBJ databases">
        <title>Insight into the proteome of Arion vulgaris.</title>
        <authorList>
            <person name="Aradska J."/>
            <person name="Bulat T."/>
            <person name="Smidak R."/>
            <person name="Sarate P."/>
            <person name="Gangsoo J."/>
            <person name="Sialana F."/>
            <person name="Bilban M."/>
            <person name="Lubec G."/>
        </authorList>
    </citation>
    <scope>NUCLEOTIDE SEQUENCE</scope>
    <source>
        <tissue evidence="2">Skin</tissue>
    </source>
</reference>